<name>A0AAV4LJN4_9BACL</name>
<evidence type="ECO:0000256" key="6">
    <source>
        <dbReference type="SAM" id="Phobius"/>
    </source>
</evidence>
<keyword evidence="2" id="KW-1003">Cell membrane</keyword>
<feature type="transmembrane region" description="Helical" evidence="6">
    <location>
        <begin position="134"/>
        <end position="151"/>
    </location>
</feature>
<dbReference type="Pfam" id="PF11728">
    <property type="entry name" value="ArAE_1_C"/>
    <property type="match status" value="1"/>
</dbReference>
<dbReference type="Pfam" id="PF06081">
    <property type="entry name" value="ArAE_1"/>
    <property type="match status" value="1"/>
</dbReference>
<feature type="transmembrane region" description="Helical" evidence="6">
    <location>
        <begin position="86"/>
        <end position="103"/>
    </location>
</feature>
<dbReference type="PANTHER" id="PTHR40064:SF1">
    <property type="entry name" value="MEMBRANE PROTEIN"/>
    <property type="match status" value="1"/>
</dbReference>
<evidence type="ECO:0000256" key="2">
    <source>
        <dbReference type="ARBA" id="ARBA00022475"/>
    </source>
</evidence>
<keyword evidence="3 6" id="KW-0812">Transmembrane</keyword>
<evidence type="ECO:0000256" key="4">
    <source>
        <dbReference type="ARBA" id="ARBA00022989"/>
    </source>
</evidence>
<gene>
    <name evidence="8" type="ORF">DNHGIG_31260</name>
</gene>
<dbReference type="PANTHER" id="PTHR40064">
    <property type="entry name" value="MEMBRANE PROTEIN-RELATED"/>
    <property type="match status" value="1"/>
</dbReference>
<protein>
    <submittedName>
        <fullName evidence="8">Membrane protein</fullName>
    </submittedName>
</protein>
<sequence>MMQFLNIHPPRIGLRVLKTAVATSLALYVASRLHLPGYTFAGVISILAMQQSLIRSLEVAKLQIASSLLGATFGSLVAYFVGGHPVIAGVLVYVLFALHLWLGWKTTMNLAVVTGINALLTFHGNLWVQAFDQFMLVIVGVLSSLLVNLIGPTPYIEKTRMLIDRVSGMQRGLLYMLYDDLTSAEKMPIRQYEQQITDVLSYIEEAQHYAELVIEDKWVPLRKSHGMRTIRSLHIMERQMESIRSMARSVQQIEVDNDMIPRIRKLLRVLIQVQRRMFSQRRIPFRLMDACFENLDRRFAEMELPETREEFLTWSGLYHFYDALKTFYEKIKRLQG</sequence>
<evidence type="ECO:0000256" key="1">
    <source>
        <dbReference type="ARBA" id="ARBA00004651"/>
    </source>
</evidence>
<dbReference type="AlphaFoldDB" id="A0AAV4LJN4"/>
<feature type="transmembrane region" description="Helical" evidence="6">
    <location>
        <begin position="110"/>
        <end position="128"/>
    </location>
</feature>
<dbReference type="InterPro" id="IPR021062">
    <property type="entry name" value="ArAE_1_C"/>
</dbReference>
<keyword evidence="9" id="KW-1185">Reference proteome</keyword>
<accession>A0AAV4LJN4</accession>
<organism evidence="8 9">
    <name type="scientific">Collibacillus ludicampi</name>
    <dbReference type="NCBI Taxonomy" id="2771369"/>
    <lineage>
        <taxon>Bacteria</taxon>
        <taxon>Bacillati</taxon>
        <taxon>Bacillota</taxon>
        <taxon>Bacilli</taxon>
        <taxon>Bacillales</taxon>
        <taxon>Alicyclobacillaceae</taxon>
        <taxon>Collibacillus</taxon>
    </lineage>
</organism>
<feature type="transmembrane region" description="Helical" evidence="6">
    <location>
        <begin position="12"/>
        <end position="31"/>
    </location>
</feature>
<proteinExistence type="predicted"/>
<dbReference type="GO" id="GO:0005886">
    <property type="term" value="C:plasma membrane"/>
    <property type="evidence" value="ECO:0007669"/>
    <property type="project" value="UniProtKB-SubCell"/>
</dbReference>
<keyword evidence="4 6" id="KW-1133">Transmembrane helix</keyword>
<evidence type="ECO:0000256" key="3">
    <source>
        <dbReference type="ARBA" id="ARBA00022692"/>
    </source>
</evidence>
<feature type="domain" description="Putative aromatic acid exporter C-terminal" evidence="7">
    <location>
        <begin position="191"/>
        <end position="328"/>
    </location>
</feature>
<dbReference type="InterPro" id="IPR010343">
    <property type="entry name" value="ArAE_1"/>
</dbReference>
<comment type="subcellular location">
    <subcellularLocation>
        <location evidence="1">Cell membrane</location>
        <topology evidence="1">Multi-pass membrane protein</topology>
    </subcellularLocation>
</comment>
<dbReference type="Gene3D" id="1.20.120.940">
    <property type="entry name" value="Putative aromatic acid exporter, C-terminal domain"/>
    <property type="match status" value="1"/>
</dbReference>
<dbReference type="InterPro" id="IPR052984">
    <property type="entry name" value="UPF0421"/>
</dbReference>
<evidence type="ECO:0000313" key="8">
    <source>
        <dbReference type="EMBL" id="GIM47577.1"/>
    </source>
</evidence>
<keyword evidence="5 6" id="KW-0472">Membrane</keyword>
<dbReference type="EMBL" id="BOQE01000001">
    <property type="protein sequence ID" value="GIM47577.1"/>
    <property type="molecule type" value="Genomic_DNA"/>
</dbReference>
<reference evidence="8" key="1">
    <citation type="journal article" date="2023" name="Int. J. Syst. Evol. Microbiol.">
        <title>Collibacillus ludicampi gen. nov., sp. nov., a new soil bacterium of the family Alicyclobacillaceae.</title>
        <authorList>
            <person name="Jojima T."/>
            <person name="Ioku Y."/>
            <person name="Fukuta Y."/>
            <person name="Shirasaka N."/>
            <person name="Matsumura Y."/>
            <person name="Mori M."/>
        </authorList>
    </citation>
    <scope>NUCLEOTIDE SEQUENCE</scope>
    <source>
        <strain evidence="8">TP075</strain>
    </source>
</reference>
<comment type="caution">
    <text evidence="8">The sequence shown here is derived from an EMBL/GenBank/DDBJ whole genome shotgun (WGS) entry which is preliminary data.</text>
</comment>
<evidence type="ECO:0000256" key="5">
    <source>
        <dbReference type="ARBA" id="ARBA00023136"/>
    </source>
</evidence>
<evidence type="ECO:0000313" key="9">
    <source>
        <dbReference type="Proteomes" id="UP001057291"/>
    </source>
</evidence>
<evidence type="ECO:0000259" key="7">
    <source>
        <dbReference type="Pfam" id="PF11728"/>
    </source>
</evidence>
<dbReference type="RefSeq" id="WP_282200539.1">
    <property type="nucleotide sequence ID" value="NZ_BOQE01000001.1"/>
</dbReference>
<dbReference type="Proteomes" id="UP001057291">
    <property type="component" value="Unassembled WGS sequence"/>
</dbReference>
<dbReference type="InterPro" id="IPR038323">
    <property type="entry name" value="ArAE_1_C_sf"/>
</dbReference>